<reference evidence="1" key="1">
    <citation type="submission" date="2023-11" db="EMBL/GenBank/DDBJ databases">
        <authorList>
            <person name="Poullet M."/>
        </authorList>
    </citation>
    <scope>NUCLEOTIDE SEQUENCE</scope>
    <source>
        <strain evidence="1">E1834</strain>
    </source>
</reference>
<name>A0ACB0XMM7_MELEN</name>
<comment type="caution">
    <text evidence="1">The sequence shown here is derived from an EMBL/GenBank/DDBJ whole genome shotgun (WGS) entry which is preliminary data.</text>
</comment>
<protein>
    <submittedName>
        <fullName evidence="1">Uncharacterized protein</fullName>
    </submittedName>
</protein>
<evidence type="ECO:0000313" key="1">
    <source>
        <dbReference type="EMBL" id="CAK5009145.1"/>
    </source>
</evidence>
<sequence>MPSQNDILKTVVQAINVGKTKEVKCCMSPEGDDPATTTTVDNKSKPYGKFF</sequence>
<evidence type="ECO:0000313" key="2">
    <source>
        <dbReference type="Proteomes" id="UP001497535"/>
    </source>
</evidence>
<dbReference type="EMBL" id="CAVMJV010000001">
    <property type="protein sequence ID" value="CAK5009145.1"/>
    <property type="molecule type" value="Genomic_DNA"/>
</dbReference>
<accession>A0ACB0XMM7</accession>
<dbReference type="Proteomes" id="UP001497535">
    <property type="component" value="Unassembled WGS sequence"/>
</dbReference>
<gene>
    <name evidence="1" type="ORF">MENTE1834_LOCUS1252</name>
</gene>
<proteinExistence type="predicted"/>
<organism evidence="1 2">
    <name type="scientific">Meloidogyne enterolobii</name>
    <name type="common">Root-knot nematode worm</name>
    <name type="synonym">Meloidogyne mayaguensis</name>
    <dbReference type="NCBI Taxonomy" id="390850"/>
    <lineage>
        <taxon>Eukaryota</taxon>
        <taxon>Metazoa</taxon>
        <taxon>Ecdysozoa</taxon>
        <taxon>Nematoda</taxon>
        <taxon>Chromadorea</taxon>
        <taxon>Rhabditida</taxon>
        <taxon>Tylenchina</taxon>
        <taxon>Tylenchomorpha</taxon>
        <taxon>Tylenchoidea</taxon>
        <taxon>Meloidogynidae</taxon>
        <taxon>Meloidogyninae</taxon>
        <taxon>Meloidogyne</taxon>
    </lineage>
</organism>
<keyword evidence="2" id="KW-1185">Reference proteome</keyword>